<feature type="compositionally biased region" description="Polar residues" evidence="1">
    <location>
        <begin position="77"/>
        <end position="107"/>
    </location>
</feature>
<name>A0A1R1XXU9_9FUNG</name>
<feature type="region of interest" description="Disordered" evidence="1">
    <location>
        <begin position="1"/>
        <end position="125"/>
    </location>
</feature>
<feature type="compositionally biased region" description="Polar residues" evidence="1">
    <location>
        <begin position="114"/>
        <end position="125"/>
    </location>
</feature>
<feature type="compositionally biased region" description="Basic and acidic residues" evidence="1">
    <location>
        <begin position="60"/>
        <end position="76"/>
    </location>
</feature>
<feature type="compositionally biased region" description="Basic and acidic residues" evidence="1">
    <location>
        <begin position="1"/>
        <end position="31"/>
    </location>
</feature>
<dbReference type="Proteomes" id="UP000187283">
    <property type="component" value="Unassembled WGS sequence"/>
</dbReference>
<reference evidence="3 4" key="1">
    <citation type="submission" date="2017-01" db="EMBL/GenBank/DDBJ databases">
        <authorList>
            <person name="Mah S.A."/>
            <person name="Swanson W.J."/>
            <person name="Moy G.W."/>
            <person name="Vacquier V.D."/>
        </authorList>
    </citation>
    <scope>NUCLEOTIDE SEQUENCE [LARGE SCALE GENOMIC DNA]</scope>
    <source>
        <strain evidence="3 4">GSMNP</strain>
    </source>
</reference>
<dbReference type="EMBL" id="LSSN01005723">
    <property type="protein sequence ID" value="OMJ08680.1"/>
    <property type="molecule type" value="Genomic_DNA"/>
</dbReference>
<evidence type="ECO:0000256" key="1">
    <source>
        <dbReference type="SAM" id="MobiDB-lite"/>
    </source>
</evidence>
<evidence type="ECO:0000313" key="3">
    <source>
        <dbReference type="EMBL" id="OMJ19511.1"/>
    </source>
</evidence>
<proteinExistence type="predicted"/>
<dbReference type="AlphaFoldDB" id="A0A1R1XXU9"/>
<keyword evidence="4" id="KW-1185">Reference proteome</keyword>
<evidence type="ECO:0000313" key="4">
    <source>
        <dbReference type="Proteomes" id="UP000187283"/>
    </source>
</evidence>
<comment type="caution">
    <text evidence="3">The sequence shown here is derived from an EMBL/GenBank/DDBJ whole genome shotgun (WGS) entry which is preliminary data.</text>
</comment>
<sequence>MEKSKQKDKNENENEMESRKQKSKDKNEMGNKPRLRKKSSFVKEDRQESPVLQWLFRQVGKSDYDKKNEQGKDQNKRNAINDSSRASPAISSNNVNLNKEKLQQSQVSKKKPVNSRNNNDDSWTV</sequence>
<evidence type="ECO:0000313" key="2">
    <source>
        <dbReference type="EMBL" id="OMJ08680.1"/>
    </source>
</evidence>
<dbReference type="EMBL" id="LSSN01001467">
    <property type="protein sequence ID" value="OMJ19511.1"/>
    <property type="molecule type" value="Genomic_DNA"/>
</dbReference>
<organism evidence="3 4">
    <name type="scientific">Smittium culicis</name>
    <dbReference type="NCBI Taxonomy" id="133412"/>
    <lineage>
        <taxon>Eukaryota</taxon>
        <taxon>Fungi</taxon>
        <taxon>Fungi incertae sedis</taxon>
        <taxon>Zoopagomycota</taxon>
        <taxon>Kickxellomycotina</taxon>
        <taxon>Harpellomycetes</taxon>
        <taxon>Harpellales</taxon>
        <taxon>Legeriomycetaceae</taxon>
        <taxon>Smittium</taxon>
    </lineage>
</organism>
<protein>
    <submittedName>
        <fullName evidence="3">Uncharacterized protein</fullName>
    </submittedName>
</protein>
<gene>
    <name evidence="2" type="ORF">AYI70_g11393</name>
    <name evidence="3" type="ORF">AYI70_g4687</name>
</gene>
<accession>A0A1R1XXU9</accession>